<dbReference type="KEGG" id="dor:Desor_1507"/>
<organism evidence="1 2">
    <name type="scientific">Desulfosporosinus orientis (strain ATCC 19365 / DSM 765 / NCIMB 8382 / VKM B-1628 / Singapore I)</name>
    <name type="common">Desulfotomaculum orientis</name>
    <dbReference type="NCBI Taxonomy" id="768706"/>
    <lineage>
        <taxon>Bacteria</taxon>
        <taxon>Bacillati</taxon>
        <taxon>Bacillota</taxon>
        <taxon>Clostridia</taxon>
        <taxon>Eubacteriales</taxon>
        <taxon>Desulfitobacteriaceae</taxon>
        <taxon>Desulfosporosinus</taxon>
    </lineage>
</organism>
<accession>G7WAV1</accession>
<evidence type="ECO:0000313" key="1">
    <source>
        <dbReference type="EMBL" id="AET67162.1"/>
    </source>
</evidence>
<dbReference type="RefSeq" id="WP_014183981.1">
    <property type="nucleotide sequence ID" value="NC_016584.1"/>
</dbReference>
<dbReference type="EMBL" id="CP003108">
    <property type="protein sequence ID" value="AET67162.1"/>
    <property type="molecule type" value="Genomic_DNA"/>
</dbReference>
<dbReference type="AlphaFoldDB" id="G7WAV1"/>
<reference evidence="1 2" key="2">
    <citation type="journal article" date="2012" name="J. Bacteriol.">
        <title>Complete genome sequences of Desulfosporosinus orientis DSM765T, Desulfosporosinus youngiae DSM17734T, Desulfosporosinus meridiei DSM13257T, and Desulfosporosinus acidiphilus DSM22704T.</title>
        <authorList>
            <person name="Pester M."/>
            <person name="Brambilla E."/>
            <person name="Alazard D."/>
            <person name="Rattei T."/>
            <person name="Weinmaier T."/>
            <person name="Han J."/>
            <person name="Lucas S."/>
            <person name="Lapidus A."/>
            <person name="Cheng J.F."/>
            <person name="Goodwin L."/>
            <person name="Pitluck S."/>
            <person name="Peters L."/>
            <person name="Ovchinnikova G."/>
            <person name="Teshima H."/>
            <person name="Detter J.C."/>
            <person name="Han C.S."/>
            <person name="Tapia R."/>
            <person name="Land M.L."/>
            <person name="Hauser L."/>
            <person name="Kyrpides N.C."/>
            <person name="Ivanova N.N."/>
            <person name="Pagani I."/>
            <person name="Huntmann M."/>
            <person name="Wei C.L."/>
            <person name="Davenport K.W."/>
            <person name="Daligault H."/>
            <person name="Chain P.S."/>
            <person name="Chen A."/>
            <person name="Mavromatis K."/>
            <person name="Markowitz V."/>
            <person name="Szeto E."/>
            <person name="Mikhailova N."/>
            <person name="Pati A."/>
            <person name="Wagner M."/>
            <person name="Woyke T."/>
            <person name="Ollivier B."/>
            <person name="Klenk H.P."/>
            <person name="Spring S."/>
            <person name="Loy A."/>
        </authorList>
    </citation>
    <scope>NUCLEOTIDE SEQUENCE [LARGE SCALE GENOMIC DNA]</scope>
    <source>
        <strain evidence="2">ATCC 19365 / DSM 765 / NCIMB 8382 / VKM B-1628</strain>
    </source>
</reference>
<reference evidence="2" key="1">
    <citation type="submission" date="2011-11" db="EMBL/GenBank/DDBJ databases">
        <title>Complete sequence of Desulfosporosinus orientis DSM 765.</title>
        <authorList>
            <person name="Lucas S."/>
            <person name="Han J."/>
            <person name="Lapidus A."/>
            <person name="Cheng J.-F."/>
            <person name="Goodwin L."/>
            <person name="Pitluck S."/>
            <person name="Peters L."/>
            <person name="Ovchinnikova G."/>
            <person name="Teshima H."/>
            <person name="Detter J.C."/>
            <person name="Han C."/>
            <person name="Tapia R."/>
            <person name="Land M."/>
            <person name="Hauser L."/>
            <person name="Kyrpides N."/>
            <person name="Ivanova N."/>
            <person name="Pagani I."/>
            <person name="Pester M."/>
            <person name="Spring S."/>
            <person name="Ollivier B."/>
            <person name="Rattei T."/>
            <person name="Klenk H.-P."/>
            <person name="Wagner M."/>
            <person name="Loy A."/>
            <person name="Woyke T."/>
        </authorList>
    </citation>
    <scope>NUCLEOTIDE SEQUENCE [LARGE SCALE GENOMIC DNA]</scope>
    <source>
        <strain evidence="2">ATCC 19365 / DSM 765 / NCIMB 8382 / VKM B-1628</strain>
    </source>
</reference>
<dbReference type="PATRIC" id="fig|768706.3.peg.1497"/>
<protein>
    <submittedName>
        <fullName evidence="1">Uncharacterized protein</fullName>
    </submittedName>
</protein>
<dbReference type="Proteomes" id="UP000006346">
    <property type="component" value="Chromosome"/>
</dbReference>
<gene>
    <name evidence="1" type="ordered locus">Desor_1507</name>
</gene>
<proteinExistence type="predicted"/>
<evidence type="ECO:0000313" key="2">
    <source>
        <dbReference type="Proteomes" id="UP000006346"/>
    </source>
</evidence>
<keyword evidence="2" id="KW-1185">Reference proteome</keyword>
<name>G7WAV1_DESOD</name>
<sequence>MKTTNMKAKDFLNYRVVCEGCSKTLFFSGQDNGETIKVLCDKCTEAMIAADLKPGRMP</sequence>
<dbReference type="HOGENOM" id="CLU_210874_0_0_9"/>